<organism evidence="1 2">
    <name type="scientific">Fusarium decemcellulare</name>
    <dbReference type="NCBI Taxonomy" id="57161"/>
    <lineage>
        <taxon>Eukaryota</taxon>
        <taxon>Fungi</taxon>
        <taxon>Dikarya</taxon>
        <taxon>Ascomycota</taxon>
        <taxon>Pezizomycotina</taxon>
        <taxon>Sordariomycetes</taxon>
        <taxon>Hypocreomycetidae</taxon>
        <taxon>Hypocreales</taxon>
        <taxon>Nectriaceae</taxon>
        <taxon>Fusarium</taxon>
        <taxon>Fusarium decemcellulare species complex</taxon>
    </lineage>
</organism>
<dbReference type="EMBL" id="JANRMS010000223">
    <property type="protein sequence ID" value="KAJ3543883.1"/>
    <property type="molecule type" value="Genomic_DNA"/>
</dbReference>
<gene>
    <name evidence="1" type="ORF">NM208_g3345</name>
</gene>
<dbReference type="Proteomes" id="UP001148629">
    <property type="component" value="Unassembled WGS sequence"/>
</dbReference>
<evidence type="ECO:0000313" key="2">
    <source>
        <dbReference type="Proteomes" id="UP001148629"/>
    </source>
</evidence>
<protein>
    <submittedName>
        <fullName evidence="1">Uncharacterized protein</fullName>
    </submittedName>
</protein>
<comment type="caution">
    <text evidence="1">The sequence shown here is derived from an EMBL/GenBank/DDBJ whole genome shotgun (WGS) entry which is preliminary data.</text>
</comment>
<name>A0ACC1SPC8_9HYPO</name>
<accession>A0ACC1SPC8</accession>
<reference evidence="1" key="1">
    <citation type="submission" date="2022-08" db="EMBL/GenBank/DDBJ databases">
        <title>Genome Sequence of Fusarium decemcellulare.</title>
        <authorList>
            <person name="Buettner E."/>
        </authorList>
    </citation>
    <scope>NUCLEOTIDE SEQUENCE</scope>
    <source>
        <strain evidence="1">Babe19</strain>
    </source>
</reference>
<keyword evidence="2" id="KW-1185">Reference proteome</keyword>
<sequence>MTGFGGRAILFSVAAALLRPLLVTAYAFSTTGTTLQLNSIPYYVPPDPVGKVPSNVFKPEPSVNFLPITILNTNESSLATEDVHGIATSFSKQDDVFQDGFLQGLYIQQLNMDQGRSRMSVIGNSTVLWTSLSHNTTLPNGPYFLSATGRIHQAYRLYADVQGAFSETSIPGPDGSYSVLPANIPGQSLAVAVPSRLYYERTPEKPLAGVRLGVKDIFDIRGLKTSNGNRAWYHHYPAANQTARAVQNLVDAGAVIVGKMKTSQFANGESATADWVDYHAPFNPPGRRIPRPLVLFCWSSGRPAYPWLDIALGSDTGGSIRSPSQVQGIFGNRPSHGLVSLDNTMPLCPQFDTAGLFARDPVLWATAAGALYSSNISFTNTYPSKILTIGFENQATPELDAVLSRFLENLTDFLSVNVTPFNLDEHWAATNPTAPSLASFLNNTYEVVSAKEQARLVRDPFFKDYSAAHDGRLPHVNPAPLTRWGFGNNSTSTIEEGIFNKTRFMEWFNTKVLAPDAESCSNSLLVYVPRTPEPVYRDTYRTGPQVPKAFSTSRISVMSETPDIVVPIGEVAYYSSVTSHVEYLPVTVDLMAAKGCDGMLFSLVQDLLKEGIIGISQPGRISIH</sequence>
<proteinExistence type="predicted"/>
<evidence type="ECO:0000313" key="1">
    <source>
        <dbReference type="EMBL" id="KAJ3543883.1"/>
    </source>
</evidence>